<evidence type="ECO:0000313" key="6">
    <source>
        <dbReference type="Proteomes" id="UP000199050"/>
    </source>
</evidence>
<dbReference type="InterPro" id="IPR009057">
    <property type="entry name" value="Homeodomain-like_sf"/>
</dbReference>
<dbReference type="PANTHER" id="PTHR43280:SF2">
    <property type="entry name" value="HTH-TYPE TRANSCRIPTIONAL REGULATOR EXSA"/>
    <property type="match status" value="1"/>
</dbReference>
<keyword evidence="2" id="KW-0238">DNA-binding</keyword>
<proteinExistence type="predicted"/>
<evidence type="ECO:0000256" key="1">
    <source>
        <dbReference type="ARBA" id="ARBA00023015"/>
    </source>
</evidence>
<keyword evidence="3" id="KW-0804">Transcription</keyword>
<dbReference type="SMART" id="SM00342">
    <property type="entry name" value="HTH_ARAC"/>
    <property type="match status" value="1"/>
</dbReference>
<dbReference type="PANTHER" id="PTHR43280">
    <property type="entry name" value="ARAC-FAMILY TRANSCRIPTIONAL REGULATOR"/>
    <property type="match status" value="1"/>
</dbReference>
<dbReference type="InterPro" id="IPR018060">
    <property type="entry name" value="HTH_AraC"/>
</dbReference>
<dbReference type="GO" id="GO:0003700">
    <property type="term" value="F:DNA-binding transcription factor activity"/>
    <property type="evidence" value="ECO:0007669"/>
    <property type="project" value="InterPro"/>
</dbReference>
<dbReference type="Gene3D" id="1.10.10.60">
    <property type="entry name" value="Homeodomain-like"/>
    <property type="match status" value="1"/>
</dbReference>
<evidence type="ECO:0000259" key="4">
    <source>
        <dbReference type="PROSITE" id="PS01124"/>
    </source>
</evidence>
<dbReference type="PROSITE" id="PS01124">
    <property type="entry name" value="HTH_ARAC_FAMILY_2"/>
    <property type="match status" value="1"/>
</dbReference>
<evidence type="ECO:0000256" key="2">
    <source>
        <dbReference type="ARBA" id="ARBA00023125"/>
    </source>
</evidence>
<dbReference type="AlphaFoldDB" id="A0A1G8GAF8"/>
<name>A0A1G8GAF8_9BACL</name>
<keyword evidence="1" id="KW-0805">Transcription regulation</keyword>
<dbReference type="STRING" id="1174501.SAMN05216192_10221"/>
<dbReference type="SUPFAM" id="SSF46689">
    <property type="entry name" value="Homeodomain-like"/>
    <property type="match status" value="2"/>
</dbReference>
<reference evidence="6" key="1">
    <citation type="submission" date="2016-10" db="EMBL/GenBank/DDBJ databases">
        <authorList>
            <person name="Varghese N."/>
            <person name="Submissions S."/>
        </authorList>
    </citation>
    <scope>NUCLEOTIDE SEQUENCE [LARGE SCALE GENOMIC DNA]</scope>
    <source>
        <strain evidence="6">CGMCC 1.11012</strain>
    </source>
</reference>
<evidence type="ECO:0000313" key="5">
    <source>
        <dbReference type="EMBL" id="SDH91359.1"/>
    </source>
</evidence>
<sequence length="253" mass="28093">MMKLYGAEHHLLVLSDTIDADDHAHAFVQITLAFEGELDIKVEGRSMRCSGIAIDSNIRHRLDGTGKQLMLLLIDGTSEIAAGFRQQIGDSGYCQLQPDQVKTIAGFVQAHYASIKDSSSYRSFYMQLMELFRLEVQAAVEDYRIQELIRLMKDCRDSEHSVGKYANQLGLSGSRLAHLFKENTGTSLSGYIVLHKLQKAVYLIFNGAPITEAAMAAGFDSPSHFAATSKRMLGMAAREIRKDSVFLKVSCLH</sequence>
<keyword evidence="6" id="KW-1185">Reference proteome</keyword>
<dbReference type="GO" id="GO:0043565">
    <property type="term" value="F:sequence-specific DNA binding"/>
    <property type="evidence" value="ECO:0007669"/>
    <property type="project" value="InterPro"/>
</dbReference>
<dbReference type="EMBL" id="FNDX01000002">
    <property type="protein sequence ID" value="SDH91359.1"/>
    <property type="molecule type" value="Genomic_DNA"/>
</dbReference>
<evidence type="ECO:0000256" key="3">
    <source>
        <dbReference type="ARBA" id="ARBA00023163"/>
    </source>
</evidence>
<dbReference type="OrthoDB" id="9803764at2"/>
<dbReference type="Pfam" id="PF12833">
    <property type="entry name" value="HTH_18"/>
    <property type="match status" value="1"/>
</dbReference>
<accession>A0A1G8GAF8</accession>
<protein>
    <submittedName>
        <fullName evidence="5">Helix-turn-helix domain-containing protein</fullName>
    </submittedName>
</protein>
<organism evidence="5 6">
    <name type="scientific">Paenibacillus typhae</name>
    <dbReference type="NCBI Taxonomy" id="1174501"/>
    <lineage>
        <taxon>Bacteria</taxon>
        <taxon>Bacillati</taxon>
        <taxon>Bacillota</taxon>
        <taxon>Bacilli</taxon>
        <taxon>Bacillales</taxon>
        <taxon>Paenibacillaceae</taxon>
        <taxon>Paenibacillus</taxon>
    </lineage>
</organism>
<feature type="domain" description="HTH araC/xylS-type" evidence="4">
    <location>
        <begin position="146"/>
        <end position="243"/>
    </location>
</feature>
<dbReference type="Proteomes" id="UP000199050">
    <property type="component" value="Unassembled WGS sequence"/>
</dbReference>
<dbReference type="RefSeq" id="WP_090711620.1">
    <property type="nucleotide sequence ID" value="NZ_CBCSKY010000069.1"/>
</dbReference>
<gene>
    <name evidence="5" type="ORF">SAMN05216192_10221</name>
</gene>